<evidence type="ECO:0000313" key="2">
    <source>
        <dbReference type="Proteomes" id="UP000268192"/>
    </source>
</evidence>
<dbReference type="InterPro" id="IPR019285">
    <property type="entry name" value="DUF2336"/>
</dbReference>
<protein>
    <submittedName>
        <fullName evidence="1">DUF2336 domain-containing protein</fullName>
    </submittedName>
</protein>
<proteinExistence type="predicted"/>
<gene>
    <name evidence="1" type="ORF">D5400_11560</name>
</gene>
<dbReference type="EMBL" id="CP032509">
    <property type="protein sequence ID" value="AZN71827.1"/>
    <property type="molecule type" value="Genomic_DNA"/>
</dbReference>
<reference evidence="1 2" key="1">
    <citation type="submission" date="2018-09" db="EMBL/GenBank/DDBJ databases">
        <title>Marinorhizobium profundi gen. nov., sp. nov., isolated from a deep-sea sediment sample from the New Britain Trench and proposal of Marinorhizobiaceae fam. nov. in the order Rhizobiales of the class Alphaproteobacteria.</title>
        <authorList>
            <person name="Cao J."/>
        </authorList>
    </citation>
    <scope>NUCLEOTIDE SEQUENCE [LARGE SCALE GENOMIC DNA]</scope>
    <source>
        <strain evidence="1 2">WS11</strain>
    </source>
</reference>
<sequence>MIIAAFLRWTETAPAADRAKAAGSLARAFVERTLAADDRQAAEVALTYLLDDPSPKVRLAIADVMAQSTEAPRAIVHALSRDQIEVAGRIVAFSPLLSDADLVDLVGEDVEDLQRLVALRTGLSRSVAAAIAEVAGAEPICDLLQNRSAAIAPFSLRRIAERFSADTAVRALLVERDDLPADVRHRLMGAVATALSQFDLVRNVIGERRAERVVTETQMQATLTLAGDGNTAALPGLAEHLRAEGRLTPALLMHALASGKLDFFVAAVVAISGQPEARVRAIVVDGRVPAIRALYGAIGLPGRLLTVFISATLVWRDASSRGRIATPSHLARTLIELHQRDAAEHPEVAELLTLVEKLNLAHRRQCARADALALASVRAA</sequence>
<dbReference type="Proteomes" id="UP000268192">
    <property type="component" value="Chromosome"/>
</dbReference>
<organism evidence="1 2">
    <name type="scientific">Georhizobium profundi</name>
    <dbReference type="NCBI Taxonomy" id="2341112"/>
    <lineage>
        <taxon>Bacteria</taxon>
        <taxon>Pseudomonadati</taxon>
        <taxon>Pseudomonadota</taxon>
        <taxon>Alphaproteobacteria</taxon>
        <taxon>Hyphomicrobiales</taxon>
        <taxon>Rhizobiaceae</taxon>
        <taxon>Georhizobium</taxon>
    </lineage>
</organism>
<name>A0A3Q8XNU0_9HYPH</name>
<evidence type="ECO:0000313" key="1">
    <source>
        <dbReference type="EMBL" id="AZN71827.1"/>
    </source>
</evidence>
<dbReference type="OrthoDB" id="9798569at2"/>
<keyword evidence="2" id="KW-1185">Reference proteome</keyword>
<dbReference type="KEGG" id="abaw:D5400_11560"/>
<dbReference type="PIRSF" id="PIRSF035865">
    <property type="entry name" value="UCP035865"/>
    <property type="match status" value="1"/>
</dbReference>
<dbReference type="InterPro" id="IPR014598">
    <property type="entry name" value="UCP035865"/>
</dbReference>
<accession>A0A3Q8XNU0</accession>
<dbReference type="RefSeq" id="WP_126010145.1">
    <property type="nucleotide sequence ID" value="NZ_CP032509.1"/>
</dbReference>
<dbReference type="Pfam" id="PF10098">
    <property type="entry name" value="DUF2336"/>
    <property type="match status" value="1"/>
</dbReference>
<dbReference type="AlphaFoldDB" id="A0A3Q8XNU0"/>